<evidence type="ECO:0000313" key="3">
    <source>
        <dbReference type="EMBL" id="KAG7168845.1"/>
    </source>
</evidence>
<keyword evidence="2" id="KW-0472">Membrane</keyword>
<feature type="region of interest" description="Disordered" evidence="1">
    <location>
        <begin position="1"/>
        <end position="47"/>
    </location>
</feature>
<keyword evidence="2" id="KW-1133">Transmembrane helix</keyword>
<sequence length="520" mass="56843">MASHSQEMTLTHNDPRHNARSSCDENNGIVEDNDKVHQPVREQETEKDKEESGIICWGVAGGTFIIMVMINMVGSCFSFIFSPLLLELETTSVFISWIFNILQCIWSLSGQFLTPLLEEYSWRKVALVCSVFTFWSIVLSAFATSAWFLLFSYSILTGLSCGMLSAICFLIIPFSFTRRRGLANASMMAGTCLGQMIGPVLIVFLQEKFAFFGATLLLGAIMLNCCVGASLLCPRKAQVKLNKGVHTDDPMVESSGSDNAAKRRICSISNNVFLRVCRNSVINLSILKSPRAVVIAVGGMLTLNCWLNFLSLMPFAIQAAGHPLQAASMYMTVSAVFNLGVRLTVSMLSDFSWFSMRACYMTSTAVIVISTIAFSVVDDIKWQMVAMAGWGCGVGGYMGLFNLIMVHYMGLDKMAPTMGATLVLIGFGSISIGPIVGMMRDVTGSYAVSMWVLAGLAACCFLLWIFMPAAVRYDRNKFLKSCPSNHAVQCNNASFNGSPEESLPHPTPPEVSTLHSISES</sequence>
<keyword evidence="2" id="KW-0812">Transmembrane</keyword>
<reference evidence="3" key="1">
    <citation type="journal article" date="2021" name="Sci. Adv.">
        <title>The American lobster genome reveals insights on longevity, neural, and immune adaptations.</title>
        <authorList>
            <person name="Polinski J.M."/>
            <person name="Zimin A.V."/>
            <person name="Clark K.F."/>
            <person name="Kohn A.B."/>
            <person name="Sadowski N."/>
            <person name="Timp W."/>
            <person name="Ptitsyn A."/>
            <person name="Khanna P."/>
            <person name="Romanova D.Y."/>
            <person name="Williams P."/>
            <person name="Greenwood S.J."/>
            <person name="Moroz L.L."/>
            <person name="Walt D.R."/>
            <person name="Bodnar A.G."/>
        </authorList>
    </citation>
    <scope>NUCLEOTIDE SEQUENCE</scope>
    <source>
        <strain evidence="3">GMGI-L3</strain>
    </source>
</reference>
<feature type="transmembrane region" description="Helical" evidence="2">
    <location>
        <begin position="211"/>
        <end position="233"/>
    </location>
</feature>
<evidence type="ECO:0000256" key="1">
    <source>
        <dbReference type="SAM" id="MobiDB-lite"/>
    </source>
</evidence>
<feature type="compositionally biased region" description="Basic and acidic residues" evidence="1">
    <location>
        <begin position="32"/>
        <end position="47"/>
    </location>
</feature>
<dbReference type="EMBL" id="JAHLQT010018664">
    <property type="protein sequence ID" value="KAG7168845.1"/>
    <property type="molecule type" value="Genomic_DNA"/>
</dbReference>
<dbReference type="InterPro" id="IPR050327">
    <property type="entry name" value="Proton-linked_MCT"/>
</dbReference>
<dbReference type="Proteomes" id="UP000747542">
    <property type="component" value="Unassembled WGS sequence"/>
</dbReference>
<dbReference type="PANTHER" id="PTHR11360:SF306">
    <property type="entry name" value="RE01051P"/>
    <property type="match status" value="1"/>
</dbReference>
<dbReference type="GO" id="GO:0008028">
    <property type="term" value="F:monocarboxylic acid transmembrane transporter activity"/>
    <property type="evidence" value="ECO:0007669"/>
    <property type="project" value="TreeGrafter"/>
</dbReference>
<name>A0A8J5MY77_HOMAM</name>
<feature type="compositionally biased region" description="Polar residues" evidence="1">
    <location>
        <begin position="1"/>
        <end position="12"/>
    </location>
</feature>
<organism evidence="3 4">
    <name type="scientific">Homarus americanus</name>
    <name type="common">American lobster</name>
    <dbReference type="NCBI Taxonomy" id="6706"/>
    <lineage>
        <taxon>Eukaryota</taxon>
        <taxon>Metazoa</taxon>
        <taxon>Ecdysozoa</taxon>
        <taxon>Arthropoda</taxon>
        <taxon>Crustacea</taxon>
        <taxon>Multicrustacea</taxon>
        <taxon>Malacostraca</taxon>
        <taxon>Eumalacostraca</taxon>
        <taxon>Eucarida</taxon>
        <taxon>Decapoda</taxon>
        <taxon>Pleocyemata</taxon>
        <taxon>Astacidea</taxon>
        <taxon>Nephropoidea</taxon>
        <taxon>Nephropidae</taxon>
        <taxon>Homarus</taxon>
    </lineage>
</organism>
<feature type="transmembrane region" description="Helical" evidence="2">
    <location>
        <begin position="327"/>
        <end position="345"/>
    </location>
</feature>
<dbReference type="AlphaFoldDB" id="A0A8J5MY77"/>
<proteinExistence type="predicted"/>
<feature type="transmembrane region" description="Helical" evidence="2">
    <location>
        <begin position="357"/>
        <end position="376"/>
    </location>
</feature>
<feature type="transmembrane region" description="Helical" evidence="2">
    <location>
        <begin position="417"/>
        <end position="436"/>
    </location>
</feature>
<dbReference type="PANTHER" id="PTHR11360">
    <property type="entry name" value="MONOCARBOXYLATE TRANSPORTER"/>
    <property type="match status" value="1"/>
</dbReference>
<feature type="transmembrane region" description="Helical" evidence="2">
    <location>
        <begin position="125"/>
        <end position="149"/>
    </location>
</feature>
<feature type="region of interest" description="Disordered" evidence="1">
    <location>
        <begin position="497"/>
        <end position="520"/>
    </location>
</feature>
<comment type="caution">
    <text evidence="3">The sequence shown here is derived from an EMBL/GenBank/DDBJ whole genome shotgun (WGS) entry which is preliminary data.</text>
</comment>
<feature type="transmembrane region" description="Helical" evidence="2">
    <location>
        <begin position="188"/>
        <end position="205"/>
    </location>
</feature>
<dbReference type="SUPFAM" id="SSF103473">
    <property type="entry name" value="MFS general substrate transporter"/>
    <property type="match status" value="1"/>
</dbReference>
<accession>A0A8J5MY77</accession>
<feature type="transmembrane region" description="Helical" evidence="2">
    <location>
        <begin position="382"/>
        <end position="405"/>
    </location>
</feature>
<feature type="transmembrane region" description="Helical" evidence="2">
    <location>
        <begin position="292"/>
        <end position="315"/>
    </location>
</feature>
<protein>
    <submittedName>
        <fullName evidence="3">Monocarboxylate transporter 12-B-like 2</fullName>
    </submittedName>
</protein>
<evidence type="ECO:0000256" key="2">
    <source>
        <dbReference type="SAM" id="Phobius"/>
    </source>
</evidence>
<feature type="transmembrane region" description="Helical" evidence="2">
    <location>
        <begin position="448"/>
        <end position="471"/>
    </location>
</feature>
<dbReference type="Pfam" id="PF07690">
    <property type="entry name" value="MFS_1"/>
    <property type="match status" value="1"/>
</dbReference>
<evidence type="ECO:0000313" key="4">
    <source>
        <dbReference type="Proteomes" id="UP000747542"/>
    </source>
</evidence>
<keyword evidence="4" id="KW-1185">Reference proteome</keyword>
<dbReference type="InterPro" id="IPR011701">
    <property type="entry name" value="MFS"/>
</dbReference>
<feature type="transmembrane region" description="Helical" evidence="2">
    <location>
        <begin position="54"/>
        <end position="81"/>
    </location>
</feature>
<dbReference type="InterPro" id="IPR036259">
    <property type="entry name" value="MFS_trans_sf"/>
</dbReference>
<feature type="transmembrane region" description="Helical" evidence="2">
    <location>
        <begin position="93"/>
        <end position="113"/>
    </location>
</feature>
<feature type="transmembrane region" description="Helical" evidence="2">
    <location>
        <begin position="155"/>
        <end position="176"/>
    </location>
</feature>
<dbReference type="Gene3D" id="1.20.1250.20">
    <property type="entry name" value="MFS general substrate transporter like domains"/>
    <property type="match status" value="1"/>
</dbReference>
<gene>
    <name evidence="3" type="ORF">Hamer_G011509</name>
</gene>